<reference evidence="2 3" key="1">
    <citation type="submission" date="2024-09" db="EMBL/GenBank/DDBJ databases">
        <authorList>
            <person name="Sun Q."/>
            <person name="Mori K."/>
        </authorList>
    </citation>
    <scope>NUCLEOTIDE SEQUENCE [LARGE SCALE GENOMIC DNA]</scope>
    <source>
        <strain evidence="2 3">NCAIM B.02604</strain>
    </source>
</reference>
<dbReference type="InterPro" id="IPR013216">
    <property type="entry name" value="Methyltransf_11"/>
</dbReference>
<keyword evidence="2" id="KW-0808">Transferase</keyword>
<name>A0ABV6PCB5_9MICC</name>
<keyword evidence="3" id="KW-1185">Reference proteome</keyword>
<comment type="caution">
    <text evidence="2">The sequence shown here is derived from an EMBL/GenBank/DDBJ whole genome shotgun (WGS) entry which is preliminary data.</text>
</comment>
<proteinExistence type="predicted"/>
<organism evidence="2 3">
    <name type="scientific">Micrococcoides hystricis</name>
    <dbReference type="NCBI Taxonomy" id="1572761"/>
    <lineage>
        <taxon>Bacteria</taxon>
        <taxon>Bacillati</taxon>
        <taxon>Actinomycetota</taxon>
        <taxon>Actinomycetes</taxon>
        <taxon>Micrococcales</taxon>
        <taxon>Micrococcaceae</taxon>
        <taxon>Micrococcoides</taxon>
    </lineage>
</organism>
<dbReference type="Pfam" id="PF08241">
    <property type="entry name" value="Methyltransf_11"/>
    <property type="match status" value="1"/>
</dbReference>
<evidence type="ECO:0000313" key="2">
    <source>
        <dbReference type="EMBL" id="MFC0582765.1"/>
    </source>
</evidence>
<dbReference type="RefSeq" id="WP_377460188.1">
    <property type="nucleotide sequence ID" value="NZ_JBHLUB010000032.1"/>
</dbReference>
<accession>A0ABV6PCB5</accession>
<dbReference type="PANTHER" id="PTHR42912:SF93">
    <property type="entry name" value="N6-ADENOSINE-METHYLTRANSFERASE TMT1A"/>
    <property type="match status" value="1"/>
</dbReference>
<protein>
    <submittedName>
        <fullName evidence="2">Class I SAM-dependent methyltransferase</fullName>
        <ecNumber evidence="2">2.1.1.-</ecNumber>
    </submittedName>
</protein>
<dbReference type="SUPFAM" id="SSF53335">
    <property type="entry name" value="S-adenosyl-L-methionine-dependent methyltransferases"/>
    <property type="match status" value="1"/>
</dbReference>
<dbReference type="EC" id="2.1.1.-" evidence="2"/>
<dbReference type="Proteomes" id="UP001589862">
    <property type="component" value="Unassembled WGS sequence"/>
</dbReference>
<feature type="domain" description="Methyltransferase type 11" evidence="1">
    <location>
        <begin position="48"/>
        <end position="141"/>
    </location>
</feature>
<evidence type="ECO:0000259" key="1">
    <source>
        <dbReference type="Pfam" id="PF08241"/>
    </source>
</evidence>
<dbReference type="GO" id="GO:0008168">
    <property type="term" value="F:methyltransferase activity"/>
    <property type="evidence" value="ECO:0007669"/>
    <property type="project" value="UniProtKB-KW"/>
</dbReference>
<dbReference type="Gene3D" id="3.40.50.150">
    <property type="entry name" value="Vaccinia Virus protein VP39"/>
    <property type="match status" value="1"/>
</dbReference>
<sequence>MEFADFVPSGNQAVDPQLYEIENQAIDRDGIMWNRLQRLARWRGKTLLDLGCGSGYWLPKYHDAAEVIGVEPDASLIGLARSRPGGATVLSGSAEQLPLKDASVDVVHARFAYFFPHPGFDPSAGLAEVRRVLRTGGSLIVIDNDTQNGEFAELLRNSPWAEQQGQDTYAIDWWQRQGATTHPVMSSWQFDSRADLEAVLRLEFPADVADEWLTAHPDRTHLSYGYLLHHWRK</sequence>
<dbReference type="EMBL" id="JBHLUB010000032">
    <property type="protein sequence ID" value="MFC0582765.1"/>
    <property type="molecule type" value="Genomic_DNA"/>
</dbReference>
<dbReference type="PANTHER" id="PTHR42912">
    <property type="entry name" value="METHYLTRANSFERASE"/>
    <property type="match status" value="1"/>
</dbReference>
<evidence type="ECO:0000313" key="3">
    <source>
        <dbReference type="Proteomes" id="UP001589862"/>
    </source>
</evidence>
<dbReference type="GO" id="GO:0032259">
    <property type="term" value="P:methylation"/>
    <property type="evidence" value="ECO:0007669"/>
    <property type="project" value="UniProtKB-KW"/>
</dbReference>
<dbReference type="CDD" id="cd02440">
    <property type="entry name" value="AdoMet_MTases"/>
    <property type="match status" value="1"/>
</dbReference>
<gene>
    <name evidence="2" type="ORF">ACFFFR_10325</name>
</gene>
<keyword evidence="2" id="KW-0489">Methyltransferase</keyword>
<dbReference type="InterPro" id="IPR029063">
    <property type="entry name" value="SAM-dependent_MTases_sf"/>
</dbReference>
<dbReference type="InterPro" id="IPR050508">
    <property type="entry name" value="Methyltransf_Superfamily"/>
</dbReference>